<proteinExistence type="predicted"/>
<dbReference type="Proteomes" id="UP000279833">
    <property type="component" value="Unassembled WGS sequence"/>
</dbReference>
<organism evidence="5">
    <name type="scientific">Schistosoma curassoni</name>
    <dbReference type="NCBI Taxonomy" id="6186"/>
    <lineage>
        <taxon>Eukaryota</taxon>
        <taxon>Metazoa</taxon>
        <taxon>Spiralia</taxon>
        <taxon>Lophotrochozoa</taxon>
        <taxon>Platyhelminthes</taxon>
        <taxon>Trematoda</taxon>
        <taxon>Digenea</taxon>
        <taxon>Strigeidida</taxon>
        <taxon>Schistosomatoidea</taxon>
        <taxon>Schistosomatidae</taxon>
        <taxon>Schistosoma</taxon>
    </lineage>
</organism>
<protein>
    <submittedName>
        <fullName evidence="5">DUF4806 domain-containing protein</fullName>
    </submittedName>
</protein>
<sequence length="272" mass="31062">MHRYALLCSSSKADVSSPLRRTSTEVNKPVCDETNKMLRMLLKSVSELSTKMDKMLFLCERLAMGVTDRRTEEMDSDATHFPLRTHEELCSLEAALENQKFRDHFVERLYHLLCEDPRKSAKASLQYLLSPELANTYTLHGTRSKFGIGKYKFYSTVQSSLCSLFRSASCPEKDIIHAMATASQRGVESKLTMNTASKKHVPKYPLNPTEAKYQKTVNGPSRDIFAGDLVVSNKYQDRARKWYKRKQEKGVHANSTKNRGTMMKDNGSTKWL</sequence>
<accession>A0A183L291</accession>
<reference evidence="5" key="1">
    <citation type="submission" date="2016-06" db="UniProtKB">
        <authorList>
            <consortium name="WormBaseParasite"/>
        </authorList>
    </citation>
    <scope>IDENTIFICATION</scope>
</reference>
<evidence type="ECO:0000256" key="1">
    <source>
        <dbReference type="SAM" id="MobiDB-lite"/>
    </source>
</evidence>
<dbReference type="STRING" id="6186.A0A183L291"/>
<feature type="domain" description="DUF4806" evidence="2">
    <location>
        <begin position="79"/>
        <end position="153"/>
    </location>
</feature>
<name>A0A183L291_9TREM</name>
<evidence type="ECO:0000313" key="4">
    <source>
        <dbReference type="Proteomes" id="UP000279833"/>
    </source>
</evidence>
<keyword evidence="4" id="KW-1185">Reference proteome</keyword>
<dbReference type="Pfam" id="PF16064">
    <property type="entry name" value="DUF4806"/>
    <property type="match status" value="1"/>
</dbReference>
<gene>
    <name evidence="3" type="ORF">SCUD_LOCUS21442</name>
</gene>
<dbReference type="AlphaFoldDB" id="A0A183L291"/>
<evidence type="ECO:0000313" key="5">
    <source>
        <dbReference type="WBParaSite" id="SCUD_0002144501-mRNA-1"/>
    </source>
</evidence>
<reference evidence="3 4" key="2">
    <citation type="submission" date="2018-11" db="EMBL/GenBank/DDBJ databases">
        <authorList>
            <consortium name="Pathogen Informatics"/>
        </authorList>
    </citation>
    <scope>NUCLEOTIDE SEQUENCE [LARGE SCALE GENOMIC DNA]</scope>
    <source>
        <strain evidence="3">Dakar</strain>
        <strain evidence="4">Dakar, Senegal</strain>
    </source>
</reference>
<dbReference type="EMBL" id="UZAK01046536">
    <property type="protein sequence ID" value="VDP75455.1"/>
    <property type="molecule type" value="Genomic_DNA"/>
</dbReference>
<dbReference type="InterPro" id="IPR032071">
    <property type="entry name" value="DUF4806"/>
</dbReference>
<feature type="region of interest" description="Disordered" evidence="1">
    <location>
        <begin position="245"/>
        <end position="272"/>
    </location>
</feature>
<evidence type="ECO:0000259" key="2">
    <source>
        <dbReference type="Pfam" id="PF16064"/>
    </source>
</evidence>
<evidence type="ECO:0000313" key="3">
    <source>
        <dbReference type="EMBL" id="VDP75455.1"/>
    </source>
</evidence>
<dbReference type="WBParaSite" id="SCUD_0002144501-mRNA-1">
    <property type="protein sequence ID" value="SCUD_0002144501-mRNA-1"/>
    <property type="gene ID" value="SCUD_0002144501"/>
</dbReference>